<comment type="similarity">
    <text evidence="1">Belongs to the beta-catenin family.</text>
</comment>
<dbReference type="GO" id="GO:0071562">
    <property type="term" value="P:nucleus-vacuole junction assembly"/>
    <property type="evidence" value="ECO:0007669"/>
    <property type="project" value="InterPro"/>
</dbReference>
<dbReference type="InterPro" id="IPR045156">
    <property type="entry name" value="Vac8"/>
</dbReference>
<accession>A0A843U795</accession>
<sequence>MNQEQIIHKGGAQLLANIAFKTDDAQTMRVVAGAIANLCGNEKVHSVLKEDGGIKAILAMTRYGNSDVIAQVARGLANFAKCESRGIARGWTKGKSLLINEGALEWLITMSATASGSTRRHIDLALCHLAQNGDNMPDIMSSGGIKELFRLSQDTTREDICNLAKKILNLNPTFLAGMEKPNSAT</sequence>
<evidence type="ECO:0000313" key="4">
    <source>
        <dbReference type="Proteomes" id="UP000652761"/>
    </source>
</evidence>
<dbReference type="InterPro" id="IPR011989">
    <property type="entry name" value="ARM-like"/>
</dbReference>
<dbReference type="EMBL" id="NMUH01000450">
    <property type="protein sequence ID" value="MQL79345.1"/>
    <property type="molecule type" value="Genomic_DNA"/>
</dbReference>
<dbReference type="Proteomes" id="UP000652761">
    <property type="component" value="Unassembled WGS sequence"/>
</dbReference>
<dbReference type="InterPro" id="IPR016024">
    <property type="entry name" value="ARM-type_fold"/>
</dbReference>
<dbReference type="Gene3D" id="1.25.10.10">
    <property type="entry name" value="Leucine-rich Repeat Variant"/>
    <property type="match status" value="2"/>
</dbReference>
<evidence type="ECO:0000256" key="1">
    <source>
        <dbReference type="ARBA" id="ARBA00005462"/>
    </source>
</evidence>
<evidence type="ECO:0000256" key="2">
    <source>
        <dbReference type="ARBA" id="ARBA00022737"/>
    </source>
</evidence>
<dbReference type="OrthoDB" id="3176171at2759"/>
<gene>
    <name evidence="3" type="ORF">Taro_011796</name>
</gene>
<keyword evidence="4" id="KW-1185">Reference proteome</keyword>
<protein>
    <submittedName>
        <fullName evidence="3">Uncharacterized protein</fullName>
    </submittedName>
</protein>
<comment type="caution">
    <text evidence="3">The sequence shown here is derived from an EMBL/GenBank/DDBJ whole genome shotgun (WGS) entry which is preliminary data.</text>
</comment>
<name>A0A843U795_COLES</name>
<dbReference type="PANTHER" id="PTHR47249:SF1">
    <property type="entry name" value="VACUOLAR PROTEIN 8"/>
    <property type="match status" value="1"/>
</dbReference>
<dbReference type="GO" id="GO:0043495">
    <property type="term" value="F:protein-membrane adaptor activity"/>
    <property type="evidence" value="ECO:0007669"/>
    <property type="project" value="InterPro"/>
</dbReference>
<keyword evidence="2" id="KW-0677">Repeat</keyword>
<organism evidence="3 4">
    <name type="scientific">Colocasia esculenta</name>
    <name type="common">Wild taro</name>
    <name type="synonym">Arum esculentum</name>
    <dbReference type="NCBI Taxonomy" id="4460"/>
    <lineage>
        <taxon>Eukaryota</taxon>
        <taxon>Viridiplantae</taxon>
        <taxon>Streptophyta</taxon>
        <taxon>Embryophyta</taxon>
        <taxon>Tracheophyta</taxon>
        <taxon>Spermatophyta</taxon>
        <taxon>Magnoliopsida</taxon>
        <taxon>Liliopsida</taxon>
        <taxon>Araceae</taxon>
        <taxon>Aroideae</taxon>
        <taxon>Colocasieae</taxon>
        <taxon>Colocasia</taxon>
    </lineage>
</organism>
<dbReference type="SUPFAM" id="SSF48371">
    <property type="entry name" value="ARM repeat"/>
    <property type="match status" value="1"/>
</dbReference>
<dbReference type="PANTHER" id="PTHR47249">
    <property type="entry name" value="VACUOLAR PROTEIN 8"/>
    <property type="match status" value="1"/>
</dbReference>
<evidence type="ECO:0000313" key="3">
    <source>
        <dbReference type="EMBL" id="MQL79345.1"/>
    </source>
</evidence>
<proteinExistence type="inferred from homology"/>
<reference evidence="3" key="1">
    <citation type="submission" date="2017-07" db="EMBL/GenBank/DDBJ databases">
        <title>Taro Niue Genome Assembly and Annotation.</title>
        <authorList>
            <person name="Atibalentja N."/>
            <person name="Keating K."/>
            <person name="Fields C.J."/>
        </authorList>
    </citation>
    <scope>NUCLEOTIDE SEQUENCE</scope>
    <source>
        <strain evidence="3">Niue_2</strain>
        <tissue evidence="3">Leaf</tissue>
    </source>
</reference>
<dbReference type="AlphaFoldDB" id="A0A843U795"/>